<dbReference type="PIRSF" id="PIRSF000137">
    <property type="entry name" value="Alcohol_oxidase"/>
    <property type="match status" value="1"/>
</dbReference>
<evidence type="ECO:0000256" key="3">
    <source>
        <dbReference type="ARBA" id="ARBA00022630"/>
    </source>
</evidence>
<proteinExistence type="inferred from homology"/>
<accession>A0ABW2IQN3</accession>
<keyword evidence="4 6" id="KW-0274">FAD</keyword>
<feature type="domain" description="Glucose-methanol-choline oxidoreductase N-terminal" evidence="7">
    <location>
        <begin position="81"/>
        <end position="104"/>
    </location>
</feature>
<keyword evidence="5" id="KW-0560">Oxidoreductase</keyword>
<dbReference type="Pfam" id="PF00732">
    <property type="entry name" value="GMC_oxred_N"/>
    <property type="match status" value="1"/>
</dbReference>
<keyword evidence="3 6" id="KW-0285">Flavoprotein</keyword>
<keyword evidence="9" id="KW-1185">Reference proteome</keyword>
<evidence type="ECO:0000313" key="8">
    <source>
        <dbReference type="EMBL" id="MFC7293304.1"/>
    </source>
</evidence>
<sequence>MYDFIIIGAGSAGCVLANRLSANPDHKVCLIEAGGSDRNYLVRRTNPLNMLMLMKSRRFNWGYRCQPEARTGNRRFFWPRGKGLGGSSSVNAMIYARGHQWDFDHWSELGNEGWSYNEVLPWFRKSERWARGSNQYHSDQGTMDVVDTNFHFPTSEAFVKACGEAGIPFSDDFNGASQEGCGYFQVTQTPFGHRANAAYSFLDEVLERPNLTVLTRTQATRVLFDGKQAVGIEVCRDGRQGKREQLTARKEVILSAGVINSPQLLKLSGVGPAAELAQHAIPLVHELPGVGENLQDHPDVILRYLSKAGGSLITAPHPQSIRFFSKVLFGKNFIFTPTDAGGFVKSSPEEPIPDLQLQFASIRMQPHGEGLFTPMRSGYVLHVCHLRPESRGSIKLASKDPFAAPRIEANYFEKEKELKALVKGVRLCRDILNQPAMAFFNGGEECPGKNVQTDEQLEEWIRQHVETVYHTAGSCKMGNDNMAVVDADLKVRGLSGLRVIDASIMPTITGSNIHAPTVMIAEKGAHKVLQQWH</sequence>
<comment type="caution">
    <text evidence="8">The sequence shown here is derived from an EMBL/GenBank/DDBJ whole genome shotgun (WGS) entry which is preliminary data.</text>
</comment>
<dbReference type="InterPro" id="IPR012132">
    <property type="entry name" value="GMC_OxRdtase"/>
</dbReference>
<evidence type="ECO:0000256" key="2">
    <source>
        <dbReference type="ARBA" id="ARBA00010790"/>
    </source>
</evidence>
<dbReference type="Proteomes" id="UP001596506">
    <property type="component" value="Unassembled WGS sequence"/>
</dbReference>
<dbReference type="PANTHER" id="PTHR11552">
    <property type="entry name" value="GLUCOSE-METHANOL-CHOLINE GMC OXIDOREDUCTASE"/>
    <property type="match status" value="1"/>
</dbReference>
<name>A0ABW2IQN3_9GAMM</name>
<evidence type="ECO:0000259" key="7">
    <source>
        <dbReference type="PROSITE" id="PS00623"/>
    </source>
</evidence>
<evidence type="ECO:0000256" key="4">
    <source>
        <dbReference type="ARBA" id="ARBA00022827"/>
    </source>
</evidence>
<dbReference type="Pfam" id="PF05199">
    <property type="entry name" value="GMC_oxred_C"/>
    <property type="match status" value="1"/>
</dbReference>
<dbReference type="InterPro" id="IPR007867">
    <property type="entry name" value="GMC_OxRtase_C"/>
</dbReference>
<dbReference type="InterPro" id="IPR000172">
    <property type="entry name" value="GMC_OxRdtase_N"/>
</dbReference>
<dbReference type="InterPro" id="IPR036188">
    <property type="entry name" value="FAD/NAD-bd_sf"/>
</dbReference>
<organism evidence="8 9">
    <name type="scientific">Marinobacter aromaticivorans</name>
    <dbReference type="NCBI Taxonomy" id="1494078"/>
    <lineage>
        <taxon>Bacteria</taxon>
        <taxon>Pseudomonadati</taxon>
        <taxon>Pseudomonadota</taxon>
        <taxon>Gammaproteobacteria</taxon>
        <taxon>Pseudomonadales</taxon>
        <taxon>Marinobacteraceae</taxon>
        <taxon>Marinobacter</taxon>
    </lineage>
</organism>
<dbReference type="RefSeq" id="WP_100688862.1">
    <property type="nucleotide sequence ID" value="NZ_JBHTBD010000001.1"/>
</dbReference>
<protein>
    <submittedName>
        <fullName evidence="8">GMC family oxidoreductase</fullName>
    </submittedName>
</protein>
<evidence type="ECO:0000256" key="5">
    <source>
        <dbReference type="ARBA" id="ARBA00023002"/>
    </source>
</evidence>
<comment type="cofactor">
    <cofactor evidence="1">
        <name>FAD</name>
        <dbReference type="ChEBI" id="CHEBI:57692"/>
    </cofactor>
</comment>
<reference evidence="9" key="1">
    <citation type="journal article" date="2019" name="Int. J. Syst. Evol. Microbiol.">
        <title>The Global Catalogue of Microorganisms (GCM) 10K type strain sequencing project: providing services to taxonomists for standard genome sequencing and annotation.</title>
        <authorList>
            <consortium name="The Broad Institute Genomics Platform"/>
            <consortium name="The Broad Institute Genome Sequencing Center for Infectious Disease"/>
            <person name="Wu L."/>
            <person name="Ma J."/>
        </authorList>
    </citation>
    <scope>NUCLEOTIDE SEQUENCE [LARGE SCALE GENOMIC DNA]</scope>
    <source>
        <strain evidence="9">CCUG 60559</strain>
    </source>
</reference>
<dbReference type="SUPFAM" id="SSF51905">
    <property type="entry name" value="FAD/NAD(P)-binding domain"/>
    <property type="match status" value="1"/>
</dbReference>
<evidence type="ECO:0000313" key="9">
    <source>
        <dbReference type="Proteomes" id="UP001596506"/>
    </source>
</evidence>
<comment type="similarity">
    <text evidence="2 6">Belongs to the GMC oxidoreductase family.</text>
</comment>
<dbReference type="PANTHER" id="PTHR11552:SF147">
    <property type="entry name" value="CHOLINE DEHYDROGENASE, MITOCHONDRIAL"/>
    <property type="match status" value="1"/>
</dbReference>
<dbReference type="Gene3D" id="3.30.560.10">
    <property type="entry name" value="Glucose Oxidase, domain 3"/>
    <property type="match status" value="1"/>
</dbReference>
<dbReference type="PROSITE" id="PS00623">
    <property type="entry name" value="GMC_OXRED_1"/>
    <property type="match status" value="1"/>
</dbReference>
<dbReference type="EMBL" id="JBHTBD010000001">
    <property type="protein sequence ID" value="MFC7293304.1"/>
    <property type="molecule type" value="Genomic_DNA"/>
</dbReference>
<dbReference type="SUPFAM" id="SSF54373">
    <property type="entry name" value="FAD-linked reductases, C-terminal domain"/>
    <property type="match status" value="1"/>
</dbReference>
<evidence type="ECO:0000256" key="6">
    <source>
        <dbReference type="RuleBase" id="RU003968"/>
    </source>
</evidence>
<gene>
    <name evidence="8" type="ORF">ACFQQA_01070</name>
</gene>
<evidence type="ECO:0000256" key="1">
    <source>
        <dbReference type="ARBA" id="ARBA00001974"/>
    </source>
</evidence>
<dbReference type="Gene3D" id="3.50.50.60">
    <property type="entry name" value="FAD/NAD(P)-binding domain"/>
    <property type="match status" value="1"/>
</dbReference>